<dbReference type="InterPro" id="IPR050638">
    <property type="entry name" value="AA-Vitamin_Transporters"/>
</dbReference>
<organism evidence="8 9">
    <name type="scientific">Helicobacter canis</name>
    <dbReference type="NCBI Taxonomy" id="29419"/>
    <lineage>
        <taxon>Bacteria</taxon>
        <taxon>Pseudomonadati</taxon>
        <taxon>Campylobacterota</taxon>
        <taxon>Epsilonproteobacteria</taxon>
        <taxon>Campylobacterales</taxon>
        <taxon>Helicobacteraceae</taxon>
        <taxon>Helicobacter</taxon>
    </lineage>
</organism>
<reference evidence="8 9" key="1">
    <citation type="submission" date="2019-09" db="EMBL/GenBank/DDBJ databases">
        <title>Draft genome sequence of various Type strains from the CCUG.</title>
        <authorList>
            <person name="Pineiro-Iglesias B."/>
            <person name="Tunovic T."/>
            <person name="Unosson C."/>
            <person name="Inganas E."/>
            <person name="Ohlen M."/>
            <person name="Cardew S."/>
            <person name="Jensie-Markopoulos S."/>
            <person name="Salva-Serra F."/>
            <person name="Jaen-Luchoro D."/>
            <person name="Karlsson R."/>
            <person name="Svensson-Stadler L."/>
            <person name="Chun J."/>
            <person name="Moore E."/>
        </authorList>
    </citation>
    <scope>NUCLEOTIDE SEQUENCE [LARGE SCALE GENOMIC DNA]</scope>
    <source>
        <strain evidence="8 9">CCUG 32756T</strain>
    </source>
</reference>
<dbReference type="SUPFAM" id="SSF103481">
    <property type="entry name" value="Multidrug resistance efflux transporter EmrE"/>
    <property type="match status" value="2"/>
</dbReference>
<feature type="transmembrane region" description="Helical" evidence="6">
    <location>
        <begin position="120"/>
        <end position="139"/>
    </location>
</feature>
<accession>A0A5M9QR00</accession>
<comment type="subcellular location">
    <subcellularLocation>
        <location evidence="1">Cell membrane</location>
        <topology evidence="1">Multi-pass membrane protein</topology>
    </subcellularLocation>
</comment>
<evidence type="ECO:0000256" key="5">
    <source>
        <dbReference type="ARBA" id="ARBA00023136"/>
    </source>
</evidence>
<feature type="transmembrane region" description="Helical" evidence="6">
    <location>
        <begin position="214"/>
        <end position="234"/>
    </location>
</feature>
<feature type="transmembrane region" description="Helical" evidence="6">
    <location>
        <begin position="34"/>
        <end position="52"/>
    </location>
</feature>
<dbReference type="PANTHER" id="PTHR32322">
    <property type="entry name" value="INNER MEMBRANE TRANSPORTER"/>
    <property type="match status" value="1"/>
</dbReference>
<dbReference type="AlphaFoldDB" id="A0A5M9QR00"/>
<comment type="caution">
    <text evidence="8">The sequence shown here is derived from an EMBL/GenBank/DDBJ whole genome shotgun (WGS) entry which is preliminary data.</text>
</comment>
<feature type="domain" description="EamA" evidence="7">
    <location>
        <begin position="149"/>
        <end position="287"/>
    </location>
</feature>
<gene>
    <name evidence="8" type="ORF">F4V45_03425</name>
</gene>
<dbReference type="PANTHER" id="PTHR32322:SF18">
    <property type="entry name" value="S-ADENOSYLMETHIONINE_S-ADENOSYLHOMOCYSTEINE TRANSPORTER"/>
    <property type="match status" value="1"/>
</dbReference>
<evidence type="ECO:0000259" key="7">
    <source>
        <dbReference type="Pfam" id="PF00892"/>
    </source>
</evidence>
<feature type="transmembrane region" description="Helical" evidence="6">
    <location>
        <begin position="59"/>
        <end position="77"/>
    </location>
</feature>
<keyword evidence="5 6" id="KW-0472">Membrane</keyword>
<feature type="transmembrane region" description="Helical" evidence="6">
    <location>
        <begin position="145"/>
        <end position="162"/>
    </location>
</feature>
<dbReference type="EMBL" id="VXKE01000010">
    <property type="protein sequence ID" value="KAA8710036.1"/>
    <property type="molecule type" value="Genomic_DNA"/>
</dbReference>
<sequence>MRILLVLAMMGWGLVWPLSKMLLAYGSPAQIASLRYLLVFLCFVPLMWLWKISFKIPRVVLVPTLLTGALNALYSYLMYAGMPYGDSGNAGVITEVLSPIIAAFLWSVYKRESLAKSAKIGLMLGLLAGAFLVDLFGNWRSMFSAFYVIYVLASLDWAALMISSRLATEKINAIALNFYTSVMTFALLAPALFLDAKDSSAAFITSIWGQGAEFFLLIGVASVFCTVFATTIFYKALFVLGVVEGGIYALLAPVFALGFAFLMLGEVPRWHTIVGGGLAVGSIYIINVLGKKH</sequence>
<evidence type="ECO:0000313" key="8">
    <source>
        <dbReference type="EMBL" id="KAA8710036.1"/>
    </source>
</evidence>
<protein>
    <submittedName>
        <fullName evidence="8">DMT family transporter</fullName>
    </submittedName>
</protein>
<feature type="transmembrane region" description="Helical" evidence="6">
    <location>
        <begin position="89"/>
        <end position="108"/>
    </location>
</feature>
<keyword evidence="4 6" id="KW-1133">Transmembrane helix</keyword>
<evidence type="ECO:0000256" key="2">
    <source>
        <dbReference type="ARBA" id="ARBA00022475"/>
    </source>
</evidence>
<evidence type="ECO:0000313" key="9">
    <source>
        <dbReference type="Proteomes" id="UP000323707"/>
    </source>
</evidence>
<keyword evidence="2" id="KW-1003">Cell membrane</keyword>
<keyword evidence="3 6" id="KW-0812">Transmembrane</keyword>
<dbReference type="RefSeq" id="WP_150337073.1">
    <property type="nucleotide sequence ID" value="NZ_JAERIX010000055.1"/>
</dbReference>
<feature type="domain" description="EamA" evidence="7">
    <location>
        <begin position="3"/>
        <end position="131"/>
    </location>
</feature>
<dbReference type="GO" id="GO:0005886">
    <property type="term" value="C:plasma membrane"/>
    <property type="evidence" value="ECO:0007669"/>
    <property type="project" value="UniProtKB-SubCell"/>
</dbReference>
<dbReference type="InterPro" id="IPR037185">
    <property type="entry name" value="EmrE-like"/>
</dbReference>
<evidence type="ECO:0000256" key="1">
    <source>
        <dbReference type="ARBA" id="ARBA00004651"/>
    </source>
</evidence>
<dbReference type="Pfam" id="PF00892">
    <property type="entry name" value="EamA"/>
    <property type="match status" value="2"/>
</dbReference>
<dbReference type="InterPro" id="IPR000620">
    <property type="entry name" value="EamA_dom"/>
</dbReference>
<feature type="transmembrane region" description="Helical" evidence="6">
    <location>
        <begin position="174"/>
        <end position="194"/>
    </location>
</feature>
<evidence type="ECO:0000256" key="3">
    <source>
        <dbReference type="ARBA" id="ARBA00022692"/>
    </source>
</evidence>
<proteinExistence type="predicted"/>
<dbReference type="Proteomes" id="UP000323707">
    <property type="component" value="Unassembled WGS sequence"/>
</dbReference>
<feature type="transmembrane region" description="Helical" evidence="6">
    <location>
        <begin position="270"/>
        <end position="290"/>
    </location>
</feature>
<evidence type="ECO:0000256" key="6">
    <source>
        <dbReference type="SAM" id="Phobius"/>
    </source>
</evidence>
<name>A0A5M9QR00_9HELI</name>
<feature type="transmembrane region" description="Helical" evidence="6">
    <location>
        <begin position="246"/>
        <end position="264"/>
    </location>
</feature>
<evidence type="ECO:0000256" key="4">
    <source>
        <dbReference type="ARBA" id="ARBA00022989"/>
    </source>
</evidence>